<protein>
    <submittedName>
        <fullName evidence="4">Repeat protein</fullName>
    </submittedName>
</protein>
<dbReference type="eggNOG" id="ENOG5033B65">
    <property type="taxonomic scope" value="Bacteria"/>
</dbReference>
<dbReference type="NCBIfam" id="TIGR02543">
    <property type="entry name" value="List_Bact_rpt"/>
    <property type="match status" value="1"/>
</dbReference>
<keyword evidence="3" id="KW-1133">Transmembrane helix</keyword>
<evidence type="ECO:0000256" key="3">
    <source>
        <dbReference type="SAM" id="Phobius"/>
    </source>
</evidence>
<dbReference type="InterPro" id="IPR042229">
    <property type="entry name" value="Listeria/Bacterioides_rpt_sf"/>
</dbReference>
<keyword evidence="3" id="KW-0472">Membrane</keyword>
<accession>B0M9H1</accession>
<dbReference type="Pfam" id="PF09479">
    <property type="entry name" value="Flg_new"/>
    <property type="match status" value="1"/>
</dbReference>
<reference evidence="4" key="2">
    <citation type="submission" date="2013-11" db="EMBL/GenBank/DDBJ databases">
        <title>Draft genome sequence of Anaerostipes caccae (DSM 14662).</title>
        <authorList>
            <person name="Sudarsanam P."/>
            <person name="Ley R."/>
            <person name="Guruge J."/>
            <person name="Turnbaugh P.J."/>
            <person name="Mahowald M."/>
            <person name="Liep D."/>
            <person name="Gordon J."/>
        </authorList>
    </citation>
    <scope>NUCLEOTIDE SEQUENCE</scope>
    <source>
        <strain evidence="4">DSM 14662</strain>
    </source>
</reference>
<feature type="region of interest" description="Disordered" evidence="2">
    <location>
        <begin position="854"/>
        <end position="874"/>
    </location>
</feature>
<evidence type="ECO:0000256" key="2">
    <source>
        <dbReference type="SAM" id="MobiDB-lite"/>
    </source>
</evidence>
<evidence type="ECO:0000256" key="1">
    <source>
        <dbReference type="ARBA" id="ARBA00004196"/>
    </source>
</evidence>
<dbReference type="AlphaFoldDB" id="B0M9H1"/>
<comment type="subcellular location">
    <subcellularLocation>
        <location evidence="1">Cell envelope</location>
    </subcellularLocation>
</comment>
<keyword evidence="5" id="KW-1185">Reference proteome</keyword>
<gene>
    <name evidence="4" type="ORF">ANACAC_00139</name>
</gene>
<evidence type="ECO:0000313" key="4">
    <source>
        <dbReference type="EMBL" id="EDR99298.1"/>
    </source>
</evidence>
<keyword evidence="3" id="KW-0812">Transmembrane</keyword>
<sequence length="920" mass="98390">MGGGLSRFKNTENITETFLDADETIVPLVNKVSEKSLKKTKEGQTMLDVSLGNIRINQTGASGGGLSEAETELNPNGYYITGKTNSYNVVVAKGVKTALTLDSVEIASNGSTQSCVIVSHADVTITLRGINKLDCNYGTTGSVGGAALAKEGMDGFLTVQCEYADKEGHQCDDSCGTLIAKGNVPHAGAIGSTISNAGKAGEGGFCNFRIKGGNLEVSGGTHVAGIGSACNTQSYFGGVAYTKNIYISGGNIKTTGTECGPGIGGGFGADFDGLYITGGKIEARGGKNAPGIGTSVGDADTYKLKNVHISGGDTVVIAIGDKSTNMPGIGAAGGNDYVSNVTAEPDPGYQGYIQDGTSLEDYSFMEGTPFHGKTNIRVGRFYTKVYFGPFRDVNGIEDDTKEQIGANHVISKSGGKPFTEELLHHLTKVTGKQENGTNFLPEQLTLAKPEELEVINAAKTKGEIGDFPLTYTTPNGTEVTVTVFLRNDGEDAGGFDKENIKEQIGANDFTKETGGSPFTEEDIKHLGEVKGKDKEGNNISLDDFSVDQEQFKKINEHKTQGKAGEFELTYSDAKGNKVTVTVTLVGEYDAITENPDTGEMIKGKHIISKTGGDGFTKKQLKELSMVKAVDKDGTEIPTEDLSFAEEEQIAAINEAKTAGKTGDFPLTFRTPDNTTVTITVFLRDEGTDAAKEGQDDPFSVIGANHTTQPTKGEPFTEEQIIELCQAKGKDKNLDNAKILVDERQLAVINKAKKDGKTGVFDLTFSLSDGNKATVKVTLTGDHRVSFDPDGGDYQPETQTVKGGDCAEAPRDPAKEGYVFEGWYYIDEDGNEVKWDFKTPVHSDVKLKAKWKEADRTETTAAPTTAKKPKKKKTVPEWEYKKRVRRKRVSRTGDGRQILCLILVFGASLTGLAAGFRKKKK</sequence>
<dbReference type="EMBL" id="ABAX03000001">
    <property type="protein sequence ID" value="EDR99298.1"/>
    <property type="molecule type" value="Genomic_DNA"/>
</dbReference>
<dbReference type="HOGENOM" id="CLU_008103_0_0_9"/>
<comment type="caution">
    <text evidence="4">The sequence shown here is derived from an EMBL/GenBank/DDBJ whole genome shotgun (WGS) entry which is preliminary data.</text>
</comment>
<reference evidence="4" key="1">
    <citation type="submission" date="2007-11" db="EMBL/GenBank/DDBJ databases">
        <authorList>
            <person name="Fulton L."/>
            <person name="Clifton S."/>
            <person name="Fulton B."/>
            <person name="Xu J."/>
            <person name="Minx P."/>
            <person name="Pepin K.H."/>
            <person name="Johnson M."/>
            <person name="Thiruvilangam P."/>
            <person name="Bhonagiri V."/>
            <person name="Nash W.E."/>
            <person name="Mardis E.R."/>
            <person name="Wilson R.K."/>
        </authorList>
    </citation>
    <scope>NUCLEOTIDE SEQUENCE [LARGE SCALE GENOMIC DNA]</scope>
    <source>
        <strain evidence="4">DSM 14662</strain>
    </source>
</reference>
<evidence type="ECO:0000313" key="5">
    <source>
        <dbReference type="Proteomes" id="UP000004935"/>
    </source>
</evidence>
<proteinExistence type="predicted"/>
<feature type="transmembrane region" description="Helical" evidence="3">
    <location>
        <begin position="894"/>
        <end position="915"/>
    </location>
</feature>
<dbReference type="InterPro" id="IPR013378">
    <property type="entry name" value="InlB-like_B-rpt"/>
</dbReference>
<dbReference type="GO" id="GO:0030313">
    <property type="term" value="C:cell envelope"/>
    <property type="evidence" value="ECO:0007669"/>
    <property type="project" value="UniProtKB-SubCell"/>
</dbReference>
<dbReference type="STRING" id="411490.ANACAC_00139"/>
<dbReference type="Gene3D" id="2.60.40.4270">
    <property type="entry name" value="Listeria-Bacteroides repeat domain"/>
    <property type="match status" value="1"/>
</dbReference>
<organism evidence="4 5">
    <name type="scientific">Anaerostipes caccae (strain DSM 14662 / CCUG 47493 / JCM 13470 / NCIMB 13811 / L1-92)</name>
    <dbReference type="NCBI Taxonomy" id="411490"/>
    <lineage>
        <taxon>Bacteria</taxon>
        <taxon>Bacillati</taxon>
        <taxon>Bacillota</taxon>
        <taxon>Clostridia</taxon>
        <taxon>Lachnospirales</taxon>
        <taxon>Lachnospiraceae</taxon>
        <taxon>Anaerostipes</taxon>
    </lineage>
</organism>
<dbReference type="RefSeq" id="WP_006565650.1">
    <property type="nucleotide sequence ID" value="NZ_AP023027.1"/>
</dbReference>
<name>B0M9H1_ANACD</name>
<dbReference type="Proteomes" id="UP000004935">
    <property type="component" value="Unassembled WGS sequence"/>
</dbReference>